<evidence type="ECO:0000313" key="3">
    <source>
        <dbReference type="EMBL" id="MCP0887097.1"/>
    </source>
</evidence>
<dbReference type="InterPro" id="IPR008589">
    <property type="entry name" value="MupG"/>
</dbReference>
<dbReference type="InterPro" id="IPR043894">
    <property type="entry name" value="MupG_C"/>
</dbReference>
<dbReference type="PANTHER" id="PTHR38435:SF2">
    <property type="entry name" value="DUF871 DOMAIN-CONTAINING PROTEIN"/>
    <property type="match status" value="1"/>
</dbReference>
<comment type="caution">
    <text evidence="3">The sequence shown here is derived from an EMBL/GenBank/DDBJ whole genome shotgun (WGS) entry which is preliminary data.</text>
</comment>
<dbReference type="Gene3D" id="2.40.100.10">
    <property type="entry name" value="Cyclophilin-like"/>
    <property type="match status" value="1"/>
</dbReference>
<dbReference type="EMBL" id="JAIULA010000012">
    <property type="protein sequence ID" value="MCP0887097.1"/>
    <property type="molecule type" value="Genomic_DNA"/>
</dbReference>
<name>A0A9X2JLK3_9LACO</name>
<dbReference type="Proteomes" id="UP001139006">
    <property type="component" value="Unassembled WGS sequence"/>
</dbReference>
<dbReference type="AlphaFoldDB" id="A0A9X2JLK3"/>
<dbReference type="RefSeq" id="WP_253360662.1">
    <property type="nucleotide sequence ID" value="NZ_JAIULA010000012.1"/>
</dbReference>
<dbReference type="InterPro" id="IPR029000">
    <property type="entry name" value="Cyclophilin-like_dom_sf"/>
</dbReference>
<dbReference type="Pfam" id="PF05913">
    <property type="entry name" value="MupG_C"/>
    <property type="match status" value="1"/>
</dbReference>
<keyword evidence="4" id="KW-1185">Reference proteome</keyword>
<dbReference type="SUPFAM" id="SSF50891">
    <property type="entry name" value="Cyclophilin-like"/>
    <property type="match status" value="1"/>
</dbReference>
<dbReference type="InterPro" id="IPR013785">
    <property type="entry name" value="Aldolase_TIM"/>
</dbReference>
<reference evidence="3 4" key="1">
    <citation type="journal article" date="2023" name="Int. J. Syst. Evol. Microbiol.">
        <title>Ligilactobacillus ubinensis sp. nov., a novel species isolated from the wild ferment of a durian fruit (Durio zibethinus).</title>
        <authorList>
            <person name="Heng Y.C."/>
            <person name="Menon N."/>
            <person name="Chen B."/>
            <person name="Loo B.Z.L."/>
            <person name="Wong G.W.J."/>
            <person name="Lim A.C.H."/>
            <person name="Silvaraju S."/>
            <person name="Kittelmann S."/>
        </authorList>
    </citation>
    <scope>NUCLEOTIDE SEQUENCE [LARGE SCALE GENOMIC DNA]</scope>
    <source>
        <strain evidence="3 4">WILCCON 0076</strain>
    </source>
</reference>
<feature type="domain" description="6-phospho-N-acetylmuramidase N-terminal" evidence="2">
    <location>
        <begin position="2"/>
        <end position="231"/>
    </location>
</feature>
<dbReference type="Gene3D" id="3.20.20.70">
    <property type="entry name" value="Aldolase class I"/>
    <property type="match status" value="1"/>
</dbReference>
<dbReference type="Pfam" id="PF19200">
    <property type="entry name" value="MupG_N"/>
    <property type="match status" value="1"/>
</dbReference>
<dbReference type="InterPro" id="IPR017853">
    <property type="entry name" value="GH"/>
</dbReference>
<proteinExistence type="predicted"/>
<evidence type="ECO:0000259" key="1">
    <source>
        <dbReference type="Pfam" id="PF05913"/>
    </source>
</evidence>
<dbReference type="SUPFAM" id="SSF51445">
    <property type="entry name" value="(Trans)glycosidases"/>
    <property type="match status" value="1"/>
</dbReference>
<gene>
    <name evidence="3" type="ORF">LB941_07075</name>
</gene>
<sequence length="349" mass="39742">MLGFSVFLNKKLTVPEQKRIELMKSSGFEGIFTSLNIPEDNVSESLQRLKDLGGICKKLNFYLTVDVSIKGLNRLNIGIKDIYKLIDLGVTALRIDDGFSMEEVACLSNEMNIALNASTISDLDIECLKDNHANFDNLEAWHNYYPRPETGLDNNWFIHKNEWLKKQGFTTMAFIASDTELRGPIFAGLPTLECDRYTNPLVATIKLLNDCNIDKVYVGDGTLSEKMCRKFEMFFSKNVLQLSIQSDAEFLYKSIWHNRPDISRDVVRLIEGRERNTEKIVPHETRTRLAGAITIDNCRYKRYCGELQIVKKQLNADTKVNVIGQVVASEVPLLQWIGSNQAIRFVKGD</sequence>
<accession>A0A9X2JLK3</accession>
<protein>
    <submittedName>
        <fullName evidence="3">MupG family TIM beta-alpha barrel fold protein</fullName>
    </submittedName>
</protein>
<dbReference type="PANTHER" id="PTHR38435">
    <property type="match status" value="1"/>
</dbReference>
<feature type="domain" description="6-phospho-N-acetylmuramidase C-terminal" evidence="1">
    <location>
        <begin position="247"/>
        <end position="345"/>
    </location>
</feature>
<evidence type="ECO:0000313" key="4">
    <source>
        <dbReference type="Proteomes" id="UP001139006"/>
    </source>
</evidence>
<evidence type="ECO:0000259" key="2">
    <source>
        <dbReference type="Pfam" id="PF19200"/>
    </source>
</evidence>
<organism evidence="3 4">
    <name type="scientific">Ligilactobacillus ubinensis</name>
    <dbReference type="NCBI Taxonomy" id="2876789"/>
    <lineage>
        <taxon>Bacteria</taxon>
        <taxon>Bacillati</taxon>
        <taxon>Bacillota</taxon>
        <taxon>Bacilli</taxon>
        <taxon>Lactobacillales</taxon>
        <taxon>Lactobacillaceae</taxon>
        <taxon>Ligilactobacillus</taxon>
    </lineage>
</organism>
<dbReference type="InterPro" id="IPR043797">
    <property type="entry name" value="MupG_N"/>
</dbReference>